<dbReference type="Pfam" id="PF00501">
    <property type="entry name" value="AMP-binding"/>
    <property type="match status" value="1"/>
</dbReference>
<dbReference type="RefSeq" id="WP_262873897.1">
    <property type="nucleotide sequence ID" value="NZ_BAABKW010000011.1"/>
</dbReference>
<protein>
    <submittedName>
        <fullName evidence="3">Class I adenylate-forming enzyme family protein</fullName>
    </submittedName>
</protein>
<feature type="domain" description="AMP-dependent synthetase/ligase" evidence="1">
    <location>
        <begin position="12"/>
        <end position="363"/>
    </location>
</feature>
<dbReference type="Gene3D" id="3.40.50.12780">
    <property type="entry name" value="N-terminal domain of ligase-like"/>
    <property type="match status" value="1"/>
</dbReference>
<dbReference type="SUPFAM" id="SSF56801">
    <property type="entry name" value="Acetyl-CoA synthetase-like"/>
    <property type="match status" value="1"/>
</dbReference>
<proteinExistence type="predicted"/>
<accession>A0ABW2H846</accession>
<dbReference type="Gene3D" id="3.30.300.30">
    <property type="match status" value="1"/>
</dbReference>
<sequence>MESYREVLAHGSRRYGTRVALRDATSSYTYPELEHAAEALARGLRGLGMAQGARCAWLSPNTAKYLPTFFATARAGLMISPLNFWLAESELRSQMETLAADCVLTTADRISSFEPTLDDLNVTHRIVLDSEEPIAEWVPWRELFSREGDLPDIDPDLPHEIIFTSGTTGQSKGVVHSQRQRVTESKVVIDLIPHPEQAHVLRGSPQFHIGGIIGPLQTLLQGGMTTIYKFNPRQHAEFVGGGVDYVSGVPAQYAIVAESGALDGVDVSHVKACSVGGNGASVSSFQRILDQYPNAELVHFYGSTESGLVTAIHGDDFLAHLRSVGRVAPGVDLRIVGDDGREVSDGAVGEVVVRSPYVMREYFGRPELTAQALDDDGYLRMGDLGRLEDGYLYIVGRKKDMIISGGENVYPKEVEDVIEGHPDMLEAAVIGVPDDVFEERAIAYVIADPRFNDSHETREQLRGHVRSVLAGYKVPAEFRFVDDLPRNALGKVDKVALRREYQP</sequence>
<dbReference type="InterPro" id="IPR042099">
    <property type="entry name" value="ANL_N_sf"/>
</dbReference>
<dbReference type="InterPro" id="IPR000873">
    <property type="entry name" value="AMP-dep_synth/lig_dom"/>
</dbReference>
<evidence type="ECO:0000313" key="3">
    <source>
        <dbReference type="EMBL" id="MFC7267527.1"/>
    </source>
</evidence>
<organism evidence="3 4">
    <name type="scientific">Microbacterium fluvii</name>
    <dbReference type="NCBI Taxonomy" id="415215"/>
    <lineage>
        <taxon>Bacteria</taxon>
        <taxon>Bacillati</taxon>
        <taxon>Actinomycetota</taxon>
        <taxon>Actinomycetes</taxon>
        <taxon>Micrococcales</taxon>
        <taxon>Microbacteriaceae</taxon>
        <taxon>Microbacterium</taxon>
    </lineage>
</organism>
<evidence type="ECO:0000259" key="1">
    <source>
        <dbReference type="Pfam" id="PF00501"/>
    </source>
</evidence>
<dbReference type="InterPro" id="IPR025110">
    <property type="entry name" value="AMP-bd_C"/>
</dbReference>
<reference evidence="4" key="1">
    <citation type="journal article" date="2019" name="Int. J. Syst. Evol. Microbiol.">
        <title>The Global Catalogue of Microorganisms (GCM) 10K type strain sequencing project: providing services to taxonomists for standard genome sequencing and annotation.</title>
        <authorList>
            <consortium name="The Broad Institute Genomics Platform"/>
            <consortium name="The Broad Institute Genome Sequencing Center for Infectious Disease"/>
            <person name="Wu L."/>
            <person name="Ma J."/>
        </authorList>
    </citation>
    <scope>NUCLEOTIDE SEQUENCE [LARGE SCALE GENOMIC DNA]</scope>
    <source>
        <strain evidence="4">CGMCC 1.15772</strain>
    </source>
</reference>
<dbReference type="InterPro" id="IPR020845">
    <property type="entry name" value="AMP-binding_CS"/>
</dbReference>
<evidence type="ECO:0000259" key="2">
    <source>
        <dbReference type="Pfam" id="PF13193"/>
    </source>
</evidence>
<dbReference type="PANTHER" id="PTHR43767">
    <property type="entry name" value="LONG-CHAIN-FATTY-ACID--COA LIGASE"/>
    <property type="match status" value="1"/>
</dbReference>
<dbReference type="EMBL" id="JBHTBE010000001">
    <property type="protein sequence ID" value="MFC7267527.1"/>
    <property type="molecule type" value="Genomic_DNA"/>
</dbReference>
<evidence type="ECO:0000313" key="4">
    <source>
        <dbReference type="Proteomes" id="UP001596507"/>
    </source>
</evidence>
<keyword evidence="4" id="KW-1185">Reference proteome</keyword>
<feature type="domain" description="AMP-binding enzyme C-terminal" evidence="2">
    <location>
        <begin position="413"/>
        <end position="491"/>
    </location>
</feature>
<dbReference type="Pfam" id="PF13193">
    <property type="entry name" value="AMP-binding_C"/>
    <property type="match status" value="1"/>
</dbReference>
<gene>
    <name evidence="3" type="ORF">ACFQRL_00995</name>
</gene>
<dbReference type="InterPro" id="IPR050237">
    <property type="entry name" value="ATP-dep_AMP-bd_enzyme"/>
</dbReference>
<name>A0ABW2H846_9MICO</name>
<dbReference type="Proteomes" id="UP001596507">
    <property type="component" value="Unassembled WGS sequence"/>
</dbReference>
<dbReference type="InterPro" id="IPR045851">
    <property type="entry name" value="AMP-bd_C_sf"/>
</dbReference>
<dbReference type="PROSITE" id="PS00455">
    <property type="entry name" value="AMP_BINDING"/>
    <property type="match status" value="1"/>
</dbReference>
<comment type="caution">
    <text evidence="3">The sequence shown here is derived from an EMBL/GenBank/DDBJ whole genome shotgun (WGS) entry which is preliminary data.</text>
</comment>
<dbReference type="PANTHER" id="PTHR43767:SF1">
    <property type="entry name" value="NONRIBOSOMAL PEPTIDE SYNTHASE PES1 (EUROFUNG)-RELATED"/>
    <property type="match status" value="1"/>
</dbReference>